<comment type="caution">
    <text evidence="3">The sequence shown here is derived from an EMBL/GenBank/DDBJ whole genome shotgun (WGS) entry which is preliminary data.</text>
</comment>
<name>A0ABR1JUA4_9AGAR</name>
<feature type="region of interest" description="Disordered" evidence="2">
    <location>
        <begin position="1"/>
        <end position="73"/>
    </location>
</feature>
<reference evidence="3 4" key="1">
    <citation type="submission" date="2024-01" db="EMBL/GenBank/DDBJ databases">
        <title>A draft genome for the cacao thread blight pathogen Marasmiellus scandens.</title>
        <authorList>
            <person name="Baruah I.K."/>
            <person name="Leung J."/>
            <person name="Bukari Y."/>
            <person name="Amoako-Attah I."/>
            <person name="Meinhardt L.W."/>
            <person name="Bailey B.A."/>
            <person name="Cohen S.P."/>
        </authorList>
    </citation>
    <scope>NUCLEOTIDE SEQUENCE [LARGE SCALE GENOMIC DNA]</scope>
    <source>
        <strain evidence="3 4">GH-19</strain>
    </source>
</reference>
<proteinExistence type="predicted"/>
<keyword evidence="4" id="KW-1185">Reference proteome</keyword>
<dbReference type="Gene3D" id="1.10.287.1490">
    <property type="match status" value="1"/>
</dbReference>
<dbReference type="Proteomes" id="UP001498398">
    <property type="component" value="Unassembled WGS sequence"/>
</dbReference>
<evidence type="ECO:0000313" key="3">
    <source>
        <dbReference type="EMBL" id="KAK7467145.1"/>
    </source>
</evidence>
<evidence type="ECO:0000256" key="1">
    <source>
        <dbReference type="SAM" id="Coils"/>
    </source>
</evidence>
<feature type="coiled-coil region" evidence="1">
    <location>
        <begin position="334"/>
        <end position="382"/>
    </location>
</feature>
<feature type="region of interest" description="Disordered" evidence="2">
    <location>
        <begin position="151"/>
        <end position="176"/>
    </location>
</feature>
<gene>
    <name evidence="3" type="ORF">VKT23_004204</name>
</gene>
<keyword evidence="1" id="KW-0175">Coiled coil</keyword>
<feature type="compositionally biased region" description="Basic and acidic residues" evidence="2">
    <location>
        <begin position="64"/>
        <end position="73"/>
    </location>
</feature>
<evidence type="ECO:0000256" key="2">
    <source>
        <dbReference type="SAM" id="MobiDB-lite"/>
    </source>
</evidence>
<protein>
    <submittedName>
        <fullName evidence="3">Uncharacterized protein</fullName>
    </submittedName>
</protein>
<evidence type="ECO:0000313" key="4">
    <source>
        <dbReference type="Proteomes" id="UP001498398"/>
    </source>
</evidence>
<feature type="region of interest" description="Disordered" evidence="2">
    <location>
        <begin position="194"/>
        <end position="253"/>
    </location>
</feature>
<dbReference type="EMBL" id="JBANRG010000004">
    <property type="protein sequence ID" value="KAK7467145.1"/>
    <property type="molecule type" value="Genomic_DNA"/>
</dbReference>
<accession>A0ABR1JUA4</accession>
<feature type="compositionally biased region" description="Low complexity" evidence="2">
    <location>
        <begin position="107"/>
        <end position="116"/>
    </location>
</feature>
<feature type="compositionally biased region" description="Basic and acidic residues" evidence="2">
    <location>
        <begin position="194"/>
        <end position="212"/>
    </location>
</feature>
<feature type="region of interest" description="Disordered" evidence="2">
    <location>
        <begin position="103"/>
        <end position="135"/>
    </location>
</feature>
<sequence length="476" mass="53743">MTPPPPSTSSSAVSFIPPPPSTFTSTFMPPPPSTSSTTIFTLPPVPNPPAVLTTRPKTPVTRAEPSKEEKEQALKRRIELLEKHLTTRTEYTKVDEQIKDIELLTNSSSFPSSSSSTRQKTESKLASLKTKRSELKEKMNSVVNQLVESDCWPVGSWSGSSSGPGSMSREENERREKEVLELVDLVNKLDKNVKEVHELTKEMLEEREKDEDRRDEEDGMDIDNPSGTPRPPKRRRLSSGVEEPLPPSPDQVKELQDALAHIEDFLVSVQNNLTAGEEETREILRHYLDQREEEWNNDTTLALASSDISIEQVEKMQKDVDELGPEVKEVADEVAELIKKVAWNEKKIEELEAEDTKIVEEIQELKERIAKQEELQKSDQREVAALSAALKAYMDTPLSPPASPFDPDSVLPLIEEPVKEIIRDVIKSRLTEHRKALQADLEERDKEMYESVWNKLTITHTMLKSVAKRVGTDPAS</sequence>
<feature type="compositionally biased region" description="Low complexity" evidence="2">
    <location>
        <begin position="155"/>
        <end position="167"/>
    </location>
</feature>
<organism evidence="3 4">
    <name type="scientific">Marasmiellus scandens</name>
    <dbReference type="NCBI Taxonomy" id="2682957"/>
    <lineage>
        <taxon>Eukaryota</taxon>
        <taxon>Fungi</taxon>
        <taxon>Dikarya</taxon>
        <taxon>Basidiomycota</taxon>
        <taxon>Agaricomycotina</taxon>
        <taxon>Agaricomycetes</taxon>
        <taxon>Agaricomycetidae</taxon>
        <taxon>Agaricales</taxon>
        <taxon>Marasmiineae</taxon>
        <taxon>Omphalotaceae</taxon>
        <taxon>Marasmiellus</taxon>
    </lineage>
</organism>